<evidence type="ECO:0000313" key="7">
    <source>
        <dbReference type="Proteomes" id="UP000007350"/>
    </source>
</evidence>
<dbReference type="PANTHER" id="PTHR12327:SF0">
    <property type="entry name" value="ALPHA-TUBULIN N-ACETYLTRANSFERASE 1"/>
    <property type="match status" value="1"/>
</dbReference>
<feature type="binding site" evidence="3">
    <location>
        <begin position="160"/>
        <end position="169"/>
    </location>
    <ligand>
        <name>acetyl-CoA</name>
        <dbReference type="ChEBI" id="CHEBI:57288"/>
    </ligand>
</feature>
<gene>
    <name evidence="6" type="ORF">MOQ_005362</name>
</gene>
<reference evidence="6 7" key="1">
    <citation type="journal article" date="2012" name="BMC Genomics">
        <title>Comparative genomic analysis of human infective Trypanosoma cruzi lineages with the bat-restricted subspecies T. cruzi marinkellei.</title>
        <authorList>
            <person name="Franzen O."/>
            <person name="Talavera-Lopez C."/>
            <person name="Ochaya S."/>
            <person name="Butler C.E."/>
            <person name="Messenger L.A."/>
            <person name="Lewis M.D."/>
            <person name="Llewellyn M.S."/>
            <person name="Marinkelle C.J."/>
            <person name="Tyler K.M."/>
            <person name="Miles M.A."/>
            <person name="Andersson B."/>
        </authorList>
    </citation>
    <scope>NUCLEOTIDE SEQUENCE [LARGE SCALE GENOMIC DNA]</scope>
    <source>
        <strain evidence="6 7">B7</strain>
    </source>
</reference>
<feature type="site" description="Crucial for catalytic activity" evidence="3">
    <location>
        <position position="63"/>
    </location>
</feature>
<dbReference type="FunFam" id="3.40.630.30:FF:000166">
    <property type="entry name" value="Alpha-tubulin N-acetyltransferase"/>
    <property type="match status" value="1"/>
</dbReference>
<evidence type="ECO:0000256" key="3">
    <source>
        <dbReference type="HAMAP-Rule" id="MF_03130"/>
    </source>
</evidence>
<keyword evidence="7" id="KW-1185">Reference proteome</keyword>
<evidence type="ECO:0000256" key="1">
    <source>
        <dbReference type="ARBA" id="ARBA00022679"/>
    </source>
</evidence>
<dbReference type="InterPro" id="IPR038746">
    <property type="entry name" value="Atat"/>
</dbReference>
<comment type="catalytic activity">
    <reaction evidence="3">
        <text>L-lysyl-[alpha-tubulin] + acetyl-CoA = N(6)-acetyl-L-lysyl-[alpha-tubulin] + CoA + H(+)</text>
        <dbReference type="Rhea" id="RHEA:15277"/>
        <dbReference type="Rhea" id="RHEA-COMP:11278"/>
        <dbReference type="Rhea" id="RHEA-COMP:11279"/>
        <dbReference type="ChEBI" id="CHEBI:15378"/>
        <dbReference type="ChEBI" id="CHEBI:29969"/>
        <dbReference type="ChEBI" id="CHEBI:57287"/>
        <dbReference type="ChEBI" id="CHEBI:57288"/>
        <dbReference type="ChEBI" id="CHEBI:61930"/>
        <dbReference type="EC" id="2.3.1.108"/>
    </reaction>
</comment>
<evidence type="ECO:0000313" key="6">
    <source>
        <dbReference type="EMBL" id="EKF30815.1"/>
    </source>
</evidence>
<proteinExistence type="inferred from homology"/>
<accession>K2MUQ0</accession>
<dbReference type="GO" id="GO:0070507">
    <property type="term" value="P:regulation of microtubule cytoskeleton organization"/>
    <property type="evidence" value="ECO:0007669"/>
    <property type="project" value="UniProtKB-UniRule"/>
</dbReference>
<feature type="binding site" evidence="3">
    <location>
        <begin position="124"/>
        <end position="137"/>
    </location>
    <ligand>
        <name>acetyl-CoA</name>
        <dbReference type="ChEBI" id="CHEBI:57288"/>
    </ligand>
</feature>
<dbReference type="GO" id="GO:0005874">
    <property type="term" value="C:microtubule"/>
    <property type="evidence" value="ECO:0007669"/>
    <property type="project" value="InterPro"/>
</dbReference>
<organism evidence="6 7">
    <name type="scientific">Trypanosoma cruzi marinkellei</name>
    <dbReference type="NCBI Taxonomy" id="85056"/>
    <lineage>
        <taxon>Eukaryota</taxon>
        <taxon>Discoba</taxon>
        <taxon>Euglenozoa</taxon>
        <taxon>Kinetoplastea</taxon>
        <taxon>Metakinetoplastina</taxon>
        <taxon>Trypanosomatida</taxon>
        <taxon>Trypanosomatidae</taxon>
        <taxon>Trypanosoma</taxon>
        <taxon>Schizotrypanum</taxon>
    </lineage>
</organism>
<evidence type="ECO:0000256" key="2">
    <source>
        <dbReference type="ARBA" id="ARBA00023315"/>
    </source>
</evidence>
<feature type="compositionally biased region" description="Basic and acidic residues" evidence="4">
    <location>
        <begin position="306"/>
        <end position="319"/>
    </location>
</feature>
<feature type="compositionally biased region" description="Low complexity" evidence="4">
    <location>
        <begin position="229"/>
        <end position="239"/>
    </location>
</feature>
<protein>
    <recommendedName>
        <fullName evidence="3">Alpha-tubulin N-acetyltransferase</fullName>
        <shortName evidence="3">Alpha-TAT</shortName>
        <shortName evidence="3">TAT</shortName>
        <ecNumber evidence="3">2.3.1.108</ecNumber>
    </recommendedName>
    <alternativeName>
        <fullName evidence="3">Acetyltransferase mec-17 homolog</fullName>
    </alternativeName>
</protein>
<dbReference type="PROSITE" id="PS51730">
    <property type="entry name" value="GNAT_ATAT"/>
    <property type="match status" value="1"/>
</dbReference>
<dbReference type="Pfam" id="PF05301">
    <property type="entry name" value="Acetyltransf_16"/>
    <property type="match status" value="1"/>
</dbReference>
<keyword evidence="1 3" id="KW-0808">Transferase</keyword>
<evidence type="ECO:0000256" key="4">
    <source>
        <dbReference type="SAM" id="MobiDB-lite"/>
    </source>
</evidence>
<comment type="caution">
    <text evidence="6">The sequence shown here is derived from an EMBL/GenBank/DDBJ whole genome shotgun (WGS) entry which is preliminary data.</text>
</comment>
<comment type="function">
    <text evidence="3">Specifically acetylates 'Lys-40' in alpha-tubulin on the lumenal side of microtubules. Promotes microtubule destabilization and accelerates microtubule dynamics; this activity may be independent of acetylation activity. Acetylates alpha-tubulin with a slow enzymatic rate, due to a catalytic site that is not optimized for acetyl transfer. Enters the microtubule through each end and diffuses quickly throughout the lumen of microtubules. Acetylates only long/old microtubules because of its slow acetylation rate since it does not have time to act on dynamically unstable microtubules before the enzyme is released.</text>
</comment>
<sequence>MSSVEMSSTSQVALLPKLSLPDGVTVWDGTTLEYERRCNNTNEHAMYLMQTINILGIRSKEAQCLNTVLTSVSRLRENKQARVYLLCQDGYGVGILKMGVKKLFITHPSYAALVEIDPLCVLDFFVDTNSQRKGFGKILFDAMLLHEGLSPGEVAIDRPSVKFLAFLRKYYGLVDYTPQSNNFVVFHRYFDTWQPQRGKAGYRGGNMVSTCSLVRSQNGLRVYPKYPNTTTTTTTSTTKGSKHVEKKKKEEEEEEEEENATHHTPPPPPPPSSSSSSLIPQGNLVSPGVGGKKKTDYELQYEEYVREQAHRRQPGDSRLQHVSNPVSSSEIAAASCGVRRRMSPTRSGVHYNIISGTPER</sequence>
<dbReference type="Gene3D" id="3.40.630.30">
    <property type="match status" value="1"/>
</dbReference>
<dbReference type="Proteomes" id="UP000007350">
    <property type="component" value="Unassembled WGS sequence"/>
</dbReference>
<feature type="region of interest" description="Disordered" evidence="4">
    <location>
        <begin position="306"/>
        <end position="326"/>
    </location>
</feature>
<dbReference type="HAMAP" id="MF_03130">
    <property type="entry name" value="mec17"/>
    <property type="match status" value="1"/>
</dbReference>
<dbReference type="PANTHER" id="PTHR12327">
    <property type="entry name" value="ALPHA-TUBULIN N-ACETYLTRANSFERASE 1"/>
    <property type="match status" value="1"/>
</dbReference>
<feature type="region of interest" description="Disordered" evidence="4">
    <location>
        <begin position="222"/>
        <end position="294"/>
    </location>
</feature>
<dbReference type="EMBL" id="AHKC01011455">
    <property type="protein sequence ID" value="EKF30815.1"/>
    <property type="molecule type" value="Genomic_DNA"/>
</dbReference>
<dbReference type="AlphaFoldDB" id="K2MUQ0"/>
<name>K2MUQ0_TRYCR</name>
<feature type="domain" description="N-acetyltransferase" evidence="5">
    <location>
        <begin position="10"/>
        <end position="190"/>
    </location>
</feature>
<keyword evidence="2 3" id="KW-0012">Acyltransferase</keyword>
<dbReference type="OrthoDB" id="447510at2759"/>
<evidence type="ECO:0000259" key="5">
    <source>
        <dbReference type="PROSITE" id="PS51730"/>
    </source>
</evidence>
<dbReference type="GO" id="GO:0019799">
    <property type="term" value="F:tubulin N-acetyltransferase activity"/>
    <property type="evidence" value="ECO:0007669"/>
    <property type="project" value="UniProtKB-UniRule"/>
</dbReference>
<dbReference type="InterPro" id="IPR007965">
    <property type="entry name" value="GNAT_ATAT"/>
</dbReference>
<dbReference type="EC" id="2.3.1.108" evidence="3"/>
<comment type="similarity">
    <text evidence="3">Belongs to the acetyltransferase ATAT1 family.</text>
</comment>